<feature type="domain" description="Peptidase M14" evidence="3">
    <location>
        <begin position="1"/>
        <end position="102"/>
    </location>
</feature>
<dbReference type="PANTHER" id="PTHR11532">
    <property type="entry name" value="PROTEASE M14 CARBOXYPEPTIDASE"/>
    <property type="match status" value="1"/>
</dbReference>
<evidence type="ECO:0000259" key="3">
    <source>
        <dbReference type="PROSITE" id="PS52035"/>
    </source>
</evidence>
<evidence type="ECO:0000256" key="1">
    <source>
        <dbReference type="ARBA" id="ARBA00005988"/>
    </source>
</evidence>
<organism evidence="4 5">
    <name type="scientific">Channa striata</name>
    <name type="common">Snakehead murrel</name>
    <name type="synonym">Ophicephalus striatus</name>
    <dbReference type="NCBI Taxonomy" id="64152"/>
    <lineage>
        <taxon>Eukaryota</taxon>
        <taxon>Metazoa</taxon>
        <taxon>Chordata</taxon>
        <taxon>Craniata</taxon>
        <taxon>Vertebrata</taxon>
        <taxon>Euteleostomi</taxon>
        <taxon>Actinopterygii</taxon>
        <taxon>Neopterygii</taxon>
        <taxon>Teleostei</taxon>
        <taxon>Neoteleostei</taxon>
        <taxon>Acanthomorphata</taxon>
        <taxon>Anabantaria</taxon>
        <taxon>Anabantiformes</taxon>
        <taxon>Channoidei</taxon>
        <taxon>Channidae</taxon>
        <taxon>Channa</taxon>
    </lineage>
</organism>
<dbReference type="Gene3D" id="2.60.40.1120">
    <property type="entry name" value="Carboxypeptidase-like, regulatory domain"/>
    <property type="match status" value="1"/>
</dbReference>
<protein>
    <recommendedName>
        <fullName evidence="3">Peptidase M14 domain-containing protein</fullName>
    </recommendedName>
</protein>
<dbReference type="AlphaFoldDB" id="A0AA88NRG7"/>
<dbReference type="InterPro" id="IPR050753">
    <property type="entry name" value="Peptidase_M14_domain"/>
</dbReference>
<dbReference type="Pfam" id="PF00246">
    <property type="entry name" value="Peptidase_M14"/>
    <property type="match status" value="1"/>
</dbReference>
<reference evidence="4" key="1">
    <citation type="submission" date="2023-07" db="EMBL/GenBank/DDBJ databases">
        <title>Chromosome-level Genome Assembly of Striped Snakehead (Channa striata).</title>
        <authorList>
            <person name="Liu H."/>
        </authorList>
    </citation>
    <scope>NUCLEOTIDE SEQUENCE</scope>
    <source>
        <strain evidence="4">Gz</strain>
        <tissue evidence="4">Muscle</tissue>
    </source>
</reference>
<dbReference type="InterPro" id="IPR000834">
    <property type="entry name" value="Peptidase_M14"/>
</dbReference>
<dbReference type="CDD" id="cd11308">
    <property type="entry name" value="Peptidase_M14NE-CP-C_like"/>
    <property type="match status" value="1"/>
</dbReference>
<evidence type="ECO:0000256" key="2">
    <source>
        <dbReference type="PROSITE-ProRule" id="PRU01379"/>
    </source>
</evidence>
<keyword evidence="5" id="KW-1185">Reference proteome</keyword>
<dbReference type="Proteomes" id="UP001187415">
    <property type="component" value="Unassembled WGS sequence"/>
</dbReference>
<proteinExistence type="inferred from homology"/>
<evidence type="ECO:0000313" key="4">
    <source>
        <dbReference type="EMBL" id="KAK2863145.1"/>
    </source>
</evidence>
<dbReference type="EMBL" id="JAUPFM010000001">
    <property type="protein sequence ID" value="KAK2863145.1"/>
    <property type="molecule type" value="Genomic_DNA"/>
</dbReference>
<dbReference type="GO" id="GO:0006518">
    <property type="term" value="P:peptide metabolic process"/>
    <property type="evidence" value="ECO:0007669"/>
    <property type="project" value="TreeGrafter"/>
</dbReference>
<comment type="caution">
    <text evidence="4">The sequence shown here is derived from an EMBL/GenBank/DDBJ whole genome shotgun (WGS) entry which is preliminary data.</text>
</comment>
<dbReference type="FunFam" id="2.60.40.1120:FF:000021">
    <property type="entry name" value="Carboxypeptidase Z"/>
    <property type="match status" value="1"/>
</dbReference>
<accession>A0AA88NRG7</accession>
<dbReference type="SMART" id="SM00631">
    <property type="entry name" value="Zn_pept"/>
    <property type="match status" value="1"/>
</dbReference>
<sequence>MLSPTPDDQVFKFLAKTYANAHDTMANENARCGPSRTLSQRGIINGAQWSSFSGGMQDFNYLHTNCFEITVELGCDKFPPEEDLLTTWHENHEAVIKYIEAVHRGIKGIVKDEEGNGIKGARISVRGIRHDITTAERGEYWRLLTPGIHIVTASAPGYARAMKKVHLPPRMQKAGRVDFVLPKATLEPDMQEEGDAIASLGSYDRFDPFNQYERYTLMADLSQNREERAEKPWWWNYFTSPGGPAPTWLLKHY</sequence>
<dbReference type="GO" id="GO:0004181">
    <property type="term" value="F:metallocarboxypeptidase activity"/>
    <property type="evidence" value="ECO:0007669"/>
    <property type="project" value="InterPro"/>
</dbReference>
<dbReference type="Gene3D" id="3.40.630.10">
    <property type="entry name" value="Zn peptidases"/>
    <property type="match status" value="1"/>
</dbReference>
<dbReference type="GO" id="GO:0016485">
    <property type="term" value="P:protein processing"/>
    <property type="evidence" value="ECO:0007669"/>
    <property type="project" value="TreeGrafter"/>
</dbReference>
<dbReference type="SUPFAM" id="SSF53187">
    <property type="entry name" value="Zn-dependent exopeptidases"/>
    <property type="match status" value="1"/>
</dbReference>
<gene>
    <name evidence="4" type="ORF">Q5P01_002678</name>
</gene>
<dbReference type="PROSITE" id="PS52035">
    <property type="entry name" value="PEPTIDASE_M14"/>
    <property type="match status" value="1"/>
</dbReference>
<evidence type="ECO:0000313" key="5">
    <source>
        <dbReference type="Proteomes" id="UP001187415"/>
    </source>
</evidence>
<dbReference type="Pfam" id="PF13620">
    <property type="entry name" value="CarboxypepD_reg"/>
    <property type="match status" value="1"/>
</dbReference>
<dbReference type="PANTHER" id="PTHR11532:SF63">
    <property type="entry name" value="CARBOXYPEPTIDASE Z"/>
    <property type="match status" value="1"/>
</dbReference>
<dbReference type="GO" id="GO:0008270">
    <property type="term" value="F:zinc ion binding"/>
    <property type="evidence" value="ECO:0007669"/>
    <property type="project" value="InterPro"/>
</dbReference>
<feature type="active site" description="Proton donor/acceptor" evidence="2">
    <location>
        <position position="72"/>
    </location>
</feature>
<comment type="similarity">
    <text evidence="1 2">Belongs to the peptidase M14 family.</text>
</comment>
<name>A0AA88NRG7_CHASR</name>
<dbReference type="GO" id="GO:0005615">
    <property type="term" value="C:extracellular space"/>
    <property type="evidence" value="ECO:0007669"/>
    <property type="project" value="TreeGrafter"/>
</dbReference>